<keyword evidence="3" id="KW-0963">Cytoplasm</keyword>
<dbReference type="OrthoDB" id="9794387at2"/>
<dbReference type="SUPFAM" id="SSF51735">
    <property type="entry name" value="NAD(P)-binding Rossmann-fold domains"/>
    <property type="match status" value="1"/>
</dbReference>
<dbReference type="Pfam" id="PF00106">
    <property type="entry name" value="adh_short"/>
    <property type="match status" value="1"/>
</dbReference>
<name>A0A1I1VNW5_9BACL</name>
<dbReference type="AlphaFoldDB" id="A0A1I1VNW5"/>
<keyword evidence="5" id="KW-0560">Oxidoreductase</keyword>
<evidence type="ECO:0000256" key="3">
    <source>
        <dbReference type="ARBA" id="ARBA00022490"/>
    </source>
</evidence>
<dbReference type="PANTHER" id="PTHR44085:SF2">
    <property type="entry name" value="SEPIAPTERIN REDUCTASE"/>
    <property type="match status" value="1"/>
</dbReference>
<evidence type="ECO:0000313" key="7">
    <source>
        <dbReference type="Proteomes" id="UP000198855"/>
    </source>
</evidence>
<comment type="subcellular location">
    <subcellularLocation>
        <location evidence="1">Cytoplasm</location>
    </subcellularLocation>
</comment>
<proteinExistence type="inferred from homology"/>
<reference evidence="7" key="1">
    <citation type="submission" date="2016-10" db="EMBL/GenBank/DDBJ databases">
        <authorList>
            <person name="Varghese N."/>
            <person name="Submissions S."/>
        </authorList>
    </citation>
    <scope>NUCLEOTIDE SEQUENCE [LARGE SCALE GENOMIC DNA]</scope>
    <source>
        <strain evidence="7">CGMCC 1.10784</strain>
    </source>
</reference>
<dbReference type="PANTHER" id="PTHR44085">
    <property type="entry name" value="SEPIAPTERIN REDUCTASE"/>
    <property type="match status" value="1"/>
</dbReference>
<dbReference type="PROSITE" id="PS00061">
    <property type="entry name" value="ADH_SHORT"/>
    <property type="match status" value="1"/>
</dbReference>
<keyword evidence="4" id="KW-0521">NADP</keyword>
<organism evidence="6 7">
    <name type="scientific">Paenibacillus catalpae</name>
    <dbReference type="NCBI Taxonomy" id="1045775"/>
    <lineage>
        <taxon>Bacteria</taxon>
        <taxon>Bacillati</taxon>
        <taxon>Bacillota</taxon>
        <taxon>Bacilli</taxon>
        <taxon>Bacillales</taxon>
        <taxon>Paenibacillaceae</taxon>
        <taxon>Paenibacillus</taxon>
    </lineage>
</organism>
<dbReference type="InterPro" id="IPR051721">
    <property type="entry name" value="Biopterin_syn/organic_redct"/>
</dbReference>
<dbReference type="InterPro" id="IPR020904">
    <property type="entry name" value="Sc_DH/Rdtase_CS"/>
</dbReference>
<dbReference type="InterPro" id="IPR002347">
    <property type="entry name" value="SDR_fam"/>
</dbReference>
<protein>
    <submittedName>
        <fullName evidence="6">Benzil reductase ((S)-benzoin forming)</fullName>
    </submittedName>
</protein>
<dbReference type="STRING" id="1045775.SAMN05216378_1709"/>
<dbReference type="EMBL" id="FOMT01000001">
    <property type="protein sequence ID" value="SFD84631.1"/>
    <property type="molecule type" value="Genomic_DNA"/>
</dbReference>
<dbReference type="GO" id="GO:0004757">
    <property type="term" value="F:sepiapterin reductase (NADP+) activity"/>
    <property type="evidence" value="ECO:0007669"/>
    <property type="project" value="TreeGrafter"/>
</dbReference>
<dbReference type="PRINTS" id="PR00081">
    <property type="entry name" value="GDHRDH"/>
</dbReference>
<dbReference type="GO" id="GO:0005737">
    <property type="term" value="C:cytoplasm"/>
    <property type="evidence" value="ECO:0007669"/>
    <property type="project" value="UniProtKB-SubCell"/>
</dbReference>
<evidence type="ECO:0000313" key="6">
    <source>
        <dbReference type="EMBL" id="SFD84631.1"/>
    </source>
</evidence>
<evidence type="ECO:0000256" key="1">
    <source>
        <dbReference type="ARBA" id="ARBA00004496"/>
    </source>
</evidence>
<comment type="similarity">
    <text evidence="2">Belongs to the short-chain dehydrogenases/reductases (SDR) family.</text>
</comment>
<evidence type="ECO:0000256" key="4">
    <source>
        <dbReference type="ARBA" id="ARBA00022857"/>
    </source>
</evidence>
<sequence>MIILANHVYIITGVSSGLGAEMAKQLLREGNEVIGLSRTNNEDIGRQSAEGKFTFYPVDLVRIKQLTPVLQPIIANIDSGSLDSITLINNAASVTPLKEIQDCTDEEILNNVQLNIAAPMLLTSAFIRLTSNWHARRVVNISSGSAKYPAPSMSLYCSAKAALNMFSRSVGMEQGQEPNAVQLFAIDPGMVDTPMQRTARESDMALSAFFAAQKAEGNLVEPARVARQIIHFISSPVLKNGDVYQVSAME</sequence>
<evidence type="ECO:0000256" key="5">
    <source>
        <dbReference type="ARBA" id="ARBA00023002"/>
    </source>
</evidence>
<dbReference type="Gene3D" id="3.40.50.720">
    <property type="entry name" value="NAD(P)-binding Rossmann-like Domain"/>
    <property type="match status" value="1"/>
</dbReference>
<gene>
    <name evidence="6" type="ORF">SAMN05216378_1709</name>
</gene>
<keyword evidence="7" id="KW-1185">Reference proteome</keyword>
<dbReference type="Proteomes" id="UP000198855">
    <property type="component" value="Unassembled WGS sequence"/>
</dbReference>
<dbReference type="GO" id="GO:0006729">
    <property type="term" value="P:tetrahydrobiopterin biosynthetic process"/>
    <property type="evidence" value="ECO:0007669"/>
    <property type="project" value="TreeGrafter"/>
</dbReference>
<dbReference type="InterPro" id="IPR036291">
    <property type="entry name" value="NAD(P)-bd_dom_sf"/>
</dbReference>
<evidence type="ECO:0000256" key="2">
    <source>
        <dbReference type="ARBA" id="ARBA00006484"/>
    </source>
</evidence>
<accession>A0A1I1VNW5</accession>